<name>A0A354YUY5_9FIRM</name>
<accession>A0A354YUY5</accession>
<reference evidence="2 3" key="1">
    <citation type="journal article" date="2018" name="Nat. Biotechnol.">
        <title>A standardized bacterial taxonomy based on genome phylogeny substantially revises the tree of life.</title>
        <authorList>
            <person name="Parks D.H."/>
            <person name="Chuvochina M."/>
            <person name="Waite D.W."/>
            <person name="Rinke C."/>
            <person name="Skarshewski A."/>
            <person name="Chaumeil P.A."/>
            <person name="Hugenholtz P."/>
        </authorList>
    </citation>
    <scope>NUCLEOTIDE SEQUENCE [LARGE SCALE GENOMIC DNA]</scope>
    <source>
        <strain evidence="2">UBA10948</strain>
    </source>
</reference>
<evidence type="ECO:0000313" key="3">
    <source>
        <dbReference type="Proteomes" id="UP000263273"/>
    </source>
</evidence>
<protein>
    <submittedName>
        <fullName evidence="2">DUF1540 domain-containing protein</fullName>
    </submittedName>
</protein>
<dbReference type="Proteomes" id="UP000263273">
    <property type="component" value="Unassembled WGS sequence"/>
</dbReference>
<evidence type="ECO:0000259" key="1">
    <source>
        <dbReference type="Pfam" id="PF07561"/>
    </source>
</evidence>
<dbReference type="InterPro" id="IPR011437">
    <property type="entry name" value="DUF1540"/>
</dbReference>
<dbReference type="Pfam" id="PF07561">
    <property type="entry name" value="DUF1540"/>
    <property type="match status" value="1"/>
</dbReference>
<feature type="domain" description="DUF1540" evidence="1">
    <location>
        <begin position="9"/>
        <end position="51"/>
    </location>
</feature>
<sequence length="54" mass="5887">MKLRGSQTIMCDVSSCRFFENNMCSLDAIQVAPCSDISSGSPEDETLCASYEQS</sequence>
<gene>
    <name evidence="2" type="ORF">DDZ44_03525</name>
</gene>
<organism evidence="2 3">
    <name type="scientific">Syntrophomonas wolfei</name>
    <dbReference type="NCBI Taxonomy" id="863"/>
    <lineage>
        <taxon>Bacteria</taxon>
        <taxon>Bacillati</taxon>
        <taxon>Bacillota</taxon>
        <taxon>Clostridia</taxon>
        <taxon>Eubacteriales</taxon>
        <taxon>Syntrophomonadaceae</taxon>
        <taxon>Syntrophomonas</taxon>
    </lineage>
</organism>
<dbReference type="EMBL" id="DNZF01000075">
    <property type="protein sequence ID" value="HBK52994.1"/>
    <property type="molecule type" value="Genomic_DNA"/>
</dbReference>
<evidence type="ECO:0000313" key="2">
    <source>
        <dbReference type="EMBL" id="HBK52994.1"/>
    </source>
</evidence>
<comment type="caution">
    <text evidence="2">The sequence shown here is derived from an EMBL/GenBank/DDBJ whole genome shotgun (WGS) entry which is preliminary data.</text>
</comment>
<dbReference type="AlphaFoldDB" id="A0A354YUY5"/>
<proteinExistence type="predicted"/>